<reference evidence="2 5" key="3">
    <citation type="submission" date="2020-05" db="EMBL/GenBank/DDBJ databases">
        <title>Vigna angularis (adzuki bean) Var. LongXiaoDou No. 4 denovo assembly.</title>
        <authorList>
            <person name="Xiang H."/>
        </authorList>
    </citation>
    <scope>NUCLEOTIDE SEQUENCE [LARGE SCALE GENOMIC DNA]</scope>
    <source>
        <tissue evidence="2">Leaf</tissue>
    </source>
</reference>
<gene>
    <name evidence="2" type="ORF">HKW66_Vig0125100</name>
    <name evidence="3" type="ORF">LR48_Vigan07g144700</name>
</gene>
<reference evidence="4" key="1">
    <citation type="journal article" date="2015" name="Proc. Natl. Acad. Sci. U.S.A.">
        <title>Genome sequencing of adzuki bean (Vigna angularis) provides insight into high starch and low fat accumulation and domestication.</title>
        <authorList>
            <person name="Yang K."/>
            <person name="Tian Z."/>
            <person name="Chen C."/>
            <person name="Luo L."/>
            <person name="Zhao B."/>
            <person name="Wang Z."/>
            <person name="Yu L."/>
            <person name="Li Y."/>
            <person name="Sun Y."/>
            <person name="Li W."/>
            <person name="Chen Y."/>
            <person name="Li Y."/>
            <person name="Zhang Y."/>
            <person name="Ai D."/>
            <person name="Zhao J."/>
            <person name="Shang C."/>
            <person name="Ma Y."/>
            <person name="Wu B."/>
            <person name="Wang M."/>
            <person name="Gao L."/>
            <person name="Sun D."/>
            <person name="Zhang P."/>
            <person name="Guo F."/>
            <person name="Wang W."/>
            <person name="Li Y."/>
            <person name="Wang J."/>
            <person name="Varshney R.K."/>
            <person name="Wang J."/>
            <person name="Ling H.Q."/>
            <person name="Wan P."/>
        </authorList>
    </citation>
    <scope>NUCLEOTIDE SEQUENCE</scope>
    <source>
        <strain evidence="4">cv. Jingnong 6</strain>
    </source>
</reference>
<evidence type="ECO:0000313" key="5">
    <source>
        <dbReference type="Proteomes" id="UP000743370"/>
    </source>
</evidence>
<evidence type="ECO:0000256" key="1">
    <source>
        <dbReference type="SAM" id="Phobius"/>
    </source>
</evidence>
<proteinExistence type="predicted"/>
<protein>
    <submittedName>
        <fullName evidence="3">Uncharacterized protein</fullName>
    </submittedName>
</protein>
<dbReference type="Gramene" id="KOM47743">
    <property type="protein sequence ID" value="KOM47743"/>
    <property type="gene ID" value="LR48_Vigan07g144700"/>
</dbReference>
<keyword evidence="1" id="KW-1133">Transmembrane helix</keyword>
<dbReference type="Proteomes" id="UP000053144">
    <property type="component" value="Chromosome 7"/>
</dbReference>
<reference evidence="3" key="2">
    <citation type="submission" date="2015-02" db="EMBL/GenBank/DDBJ databases">
        <authorList>
            <person name="Chooi Y.-H."/>
        </authorList>
    </citation>
    <scope>NUCLEOTIDE SEQUENCE</scope>
    <source>
        <tissue evidence="3">Seedling</tissue>
    </source>
</reference>
<dbReference type="AlphaFoldDB" id="A0A0L9UY84"/>
<dbReference type="EMBL" id="JABFOF010000007">
    <property type="protein sequence ID" value="KAG2391729.1"/>
    <property type="molecule type" value="Genomic_DNA"/>
</dbReference>
<keyword evidence="1" id="KW-0472">Membrane</keyword>
<sequence length="243" mass="27255">MAIFTKLHRHRWRPVYCHRQAQRLRRRVRGRGGWRSVLGSEGFVLGFEGGRERFVFGGGKGLCAAYLREGGWAEEGFKGGGGGGWRFAGSGGASSPNRGDGRDGGALAAVAHSRQRSNLVIPLSRDLLSWWRLRRSDCPVMLQGESYSAGCICRGYRDGLLGLGSCWHLRADKINLKSLDAQLLLFWMIFFHFLDAQFGCPTSFISTSFIYFIVDDFFSFFCLTGWCGVASGEQRYCSPWNYF</sequence>
<evidence type="ECO:0000313" key="4">
    <source>
        <dbReference type="Proteomes" id="UP000053144"/>
    </source>
</evidence>
<dbReference type="EMBL" id="CM003377">
    <property type="protein sequence ID" value="KOM47743.1"/>
    <property type="molecule type" value="Genomic_DNA"/>
</dbReference>
<evidence type="ECO:0000313" key="3">
    <source>
        <dbReference type="EMBL" id="KOM47743.1"/>
    </source>
</evidence>
<feature type="transmembrane region" description="Helical" evidence="1">
    <location>
        <begin position="210"/>
        <end position="229"/>
    </location>
</feature>
<feature type="transmembrane region" description="Helical" evidence="1">
    <location>
        <begin position="183"/>
        <end position="204"/>
    </location>
</feature>
<accession>A0A0L9UY84</accession>
<name>A0A0L9UY84_PHAAN</name>
<organism evidence="3 4">
    <name type="scientific">Phaseolus angularis</name>
    <name type="common">Azuki bean</name>
    <name type="synonym">Vigna angularis</name>
    <dbReference type="NCBI Taxonomy" id="3914"/>
    <lineage>
        <taxon>Eukaryota</taxon>
        <taxon>Viridiplantae</taxon>
        <taxon>Streptophyta</taxon>
        <taxon>Embryophyta</taxon>
        <taxon>Tracheophyta</taxon>
        <taxon>Spermatophyta</taxon>
        <taxon>Magnoliopsida</taxon>
        <taxon>eudicotyledons</taxon>
        <taxon>Gunneridae</taxon>
        <taxon>Pentapetalae</taxon>
        <taxon>rosids</taxon>
        <taxon>fabids</taxon>
        <taxon>Fabales</taxon>
        <taxon>Fabaceae</taxon>
        <taxon>Papilionoideae</taxon>
        <taxon>50 kb inversion clade</taxon>
        <taxon>NPAAA clade</taxon>
        <taxon>indigoferoid/millettioid clade</taxon>
        <taxon>Phaseoleae</taxon>
        <taxon>Vigna</taxon>
    </lineage>
</organism>
<keyword evidence="1" id="KW-0812">Transmembrane</keyword>
<dbReference type="Proteomes" id="UP000743370">
    <property type="component" value="Unassembled WGS sequence"/>
</dbReference>
<evidence type="ECO:0000313" key="2">
    <source>
        <dbReference type="EMBL" id="KAG2391729.1"/>
    </source>
</evidence>